<dbReference type="CDD" id="cd09111">
    <property type="entry name" value="PLDc_ymdC_like_1"/>
    <property type="match status" value="1"/>
</dbReference>
<dbReference type="SMART" id="SM00155">
    <property type="entry name" value="PLDc"/>
    <property type="match status" value="2"/>
</dbReference>
<proteinExistence type="predicted"/>
<evidence type="ECO:0000259" key="1">
    <source>
        <dbReference type="PROSITE" id="PS50035"/>
    </source>
</evidence>
<accession>A0ABV7GA39</accession>
<dbReference type="Gene3D" id="3.30.870.10">
    <property type="entry name" value="Endonuclease Chain A"/>
    <property type="match status" value="2"/>
</dbReference>
<gene>
    <name evidence="2" type="ORF">ACFOE0_08965</name>
</gene>
<dbReference type="PROSITE" id="PS51257">
    <property type="entry name" value="PROKAR_LIPOPROTEIN"/>
    <property type="match status" value="1"/>
</dbReference>
<evidence type="ECO:0000313" key="2">
    <source>
        <dbReference type="EMBL" id="MFC3138317.1"/>
    </source>
</evidence>
<keyword evidence="3" id="KW-1185">Reference proteome</keyword>
<dbReference type="PROSITE" id="PS50035">
    <property type="entry name" value="PLD"/>
    <property type="match status" value="2"/>
</dbReference>
<evidence type="ECO:0000313" key="3">
    <source>
        <dbReference type="Proteomes" id="UP001595621"/>
    </source>
</evidence>
<dbReference type="Proteomes" id="UP001595621">
    <property type="component" value="Unassembled WGS sequence"/>
</dbReference>
<dbReference type="PANTHER" id="PTHR21248">
    <property type="entry name" value="CARDIOLIPIN SYNTHASE"/>
    <property type="match status" value="1"/>
</dbReference>
<sequence>MRFGNGQFSVSLLLLWSVLIVGCASTPDYPDKAELRFLTADSQAPLSQYASKLQHLYQGQSGVQLLGDPLDAMVARLLLISQAESSIDLQYYIYRGDDTGALIALALMEAADRGVRVRILLDDLATTSKDKGLVALAKHPNIQVRSFNPNPSRHFNNLGMLFNFPRLNYRMHNKSLTADNQFSIVGGRNIGNEYFAADETLEFGDLDLWLTGPVVTKVSASFDDYWNAPHVQPISALSDIHVSEEQLAAFARDIKKARRDMASHPYLSRLINSRMLAILTESHLENDAPGEFYQWYWGVAELWSDPPLKQAMSVENHWVVAELWQAIQAVESELLIISPYFVPTASGTELLTGLSRRGVKVIVVTNSLAATDVLAVHAGYQNYRQQLLEAGVTLYEIKPDLLESDKSLTGSSKSSLHAKTVIFDRQKLFVGSFNFDPRSALLNTEMGVMVEQPQLAGRLSKEIEQRLPTQAYELNLEQGTLIWLDRGSGRSLDSEPGAGWWQRLLVELLSWLPIESQL</sequence>
<dbReference type="RefSeq" id="WP_248937833.1">
    <property type="nucleotide sequence ID" value="NZ_JAKILF010000015.1"/>
</dbReference>
<dbReference type="PANTHER" id="PTHR21248:SF12">
    <property type="entry name" value="CARDIOLIPIN SYNTHASE C"/>
    <property type="match status" value="1"/>
</dbReference>
<organism evidence="2 3">
    <name type="scientific">Shewanella submarina</name>
    <dbReference type="NCBI Taxonomy" id="2016376"/>
    <lineage>
        <taxon>Bacteria</taxon>
        <taxon>Pseudomonadati</taxon>
        <taxon>Pseudomonadota</taxon>
        <taxon>Gammaproteobacteria</taxon>
        <taxon>Alteromonadales</taxon>
        <taxon>Shewanellaceae</taxon>
        <taxon>Shewanella</taxon>
    </lineage>
</organism>
<feature type="domain" description="PLD phosphodiesterase" evidence="1">
    <location>
        <begin position="167"/>
        <end position="194"/>
    </location>
</feature>
<dbReference type="Pfam" id="PF13091">
    <property type="entry name" value="PLDc_2"/>
    <property type="match status" value="2"/>
</dbReference>
<feature type="domain" description="PLD phosphodiesterase" evidence="1">
    <location>
        <begin position="412"/>
        <end position="439"/>
    </location>
</feature>
<reference evidence="3" key="1">
    <citation type="journal article" date="2019" name="Int. J. Syst. Evol. Microbiol.">
        <title>The Global Catalogue of Microorganisms (GCM) 10K type strain sequencing project: providing services to taxonomists for standard genome sequencing and annotation.</title>
        <authorList>
            <consortium name="The Broad Institute Genomics Platform"/>
            <consortium name="The Broad Institute Genome Sequencing Center for Infectious Disease"/>
            <person name="Wu L."/>
            <person name="Ma J."/>
        </authorList>
    </citation>
    <scope>NUCLEOTIDE SEQUENCE [LARGE SCALE GENOMIC DNA]</scope>
    <source>
        <strain evidence="3">KCTC 52277</strain>
    </source>
</reference>
<dbReference type="InterPro" id="IPR001736">
    <property type="entry name" value="PLipase_D/transphosphatidylase"/>
</dbReference>
<name>A0ABV7GA39_9GAMM</name>
<dbReference type="InterPro" id="IPR025202">
    <property type="entry name" value="PLD-like_dom"/>
</dbReference>
<dbReference type="EMBL" id="JBHRTD010000011">
    <property type="protein sequence ID" value="MFC3138317.1"/>
    <property type="molecule type" value="Genomic_DNA"/>
</dbReference>
<dbReference type="CDD" id="cd09113">
    <property type="entry name" value="PLDc_ymdC_like_2"/>
    <property type="match status" value="1"/>
</dbReference>
<dbReference type="SUPFAM" id="SSF56024">
    <property type="entry name" value="Phospholipase D/nuclease"/>
    <property type="match status" value="2"/>
</dbReference>
<protein>
    <submittedName>
        <fullName evidence="2">Phospholipase D family protein</fullName>
    </submittedName>
</protein>
<comment type="caution">
    <text evidence="2">The sequence shown here is derived from an EMBL/GenBank/DDBJ whole genome shotgun (WGS) entry which is preliminary data.</text>
</comment>